<comment type="caution">
    <text evidence="2">The sequence shown here is derived from an EMBL/GenBank/DDBJ whole genome shotgun (WGS) entry which is preliminary data.</text>
</comment>
<accession>A0ABU9EAM3</accession>
<sequence length="49" mass="5124">MRDLVPGGYLLAHIVFWTVVSLVAVGTNAVAIILSFGLGILALESLKKG</sequence>
<dbReference type="RefSeq" id="WP_405278811.1">
    <property type="nucleotide sequence ID" value="NZ_CP144380.1"/>
</dbReference>
<gene>
    <name evidence="2" type="ORF">WI372_12400</name>
</gene>
<evidence type="ECO:0000256" key="1">
    <source>
        <dbReference type="SAM" id="Phobius"/>
    </source>
</evidence>
<organism evidence="2 3">
    <name type="scientific">Gaopeijia maritima</name>
    <dbReference type="NCBI Taxonomy" id="3119007"/>
    <lineage>
        <taxon>Bacteria</taxon>
        <taxon>Pseudomonadati</taxon>
        <taxon>Gemmatimonadota</taxon>
        <taxon>Longimicrobiia</taxon>
        <taxon>Gaopeijiales</taxon>
        <taxon>Gaopeijiaceae</taxon>
        <taxon>Gaopeijia</taxon>
    </lineage>
</organism>
<proteinExistence type="predicted"/>
<dbReference type="EMBL" id="JBBHLI010000007">
    <property type="protein sequence ID" value="MEK9501783.1"/>
    <property type="molecule type" value="Genomic_DNA"/>
</dbReference>
<evidence type="ECO:0000313" key="2">
    <source>
        <dbReference type="EMBL" id="MEK9501783.1"/>
    </source>
</evidence>
<name>A0ABU9EAM3_9BACT</name>
<dbReference type="Proteomes" id="UP001484239">
    <property type="component" value="Unassembled WGS sequence"/>
</dbReference>
<evidence type="ECO:0000313" key="3">
    <source>
        <dbReference type="Proteomes" id="UP001484239"/>
    </source>
</evidence>
<keyword evidence="3" id="KW-1185">Reference proteome</keyword>
<protein>
    <submittedName>
        <fullName evidence="2">Uncharacterized protein</fullName>
    </submittedName>
</protein>
<keyword evidence="1" id="KW-0812">Transmembrane</keyword>
<feature type="transmembrane region" description="Helical" evidence="1">
    <location>
        <begin position="14"/>
        <end position="43"/>
    </location>
</feature>
<keyword evidence="1" id="KW-1133">Transmembrane helix</keyword>
<keyword evidence="1" id="KW-0472">Membrane</keyword>
<reference evidence="2 3" key="1">
    <citation type="submission" date="2024-02" db="EMBL/GenBank/DDBJ databases">
        <title>A novel Gemmatimonadota bacterium.</title>
        <authorList>
            <person name="Du Z.-J."/>
            <person name="Ye Y.-Q."/>
        </authorList>
    </citation>
    <scope>NUCLEOTIDE SEQUENCE [LARGE SCALE GENOMIC DNA]</scope>
    <source>
        <strain evidence="2 3">DH-20</strain>
    </source>
</reference>